<dbReference type="PANTHER" id="PTHR42933">
    <property type="entry name" value="SLR6095 PROTEIN"/>
    <property type="match status" value="1"/>
</dbReference>
<comment type="catalytic activity">
    <reaction evidence="7">
        <text>a 2'-deoxyadenosine in DNA + S-adenosyl-L-methionine = an N(6)-methyl-2'-deoxyadenosine in DNA + S-adenosyl-L-homocysteine + H(+)</text>
        <dbReference type="Rhea" id="RHEA:15197"/>
        <dbReference type="Rhea" id="RHEA-COMP:12418"/>
        <dbReference type="Rhea" id="RHEA-COMP:12419"/>
        <dbReference type="ChEBI" id="CHEBI:15378"/>
        <dbReference type="ChEBI" id="CHEBI:57856"/>
        <dbReference type="ChEBI" id="CHEBI:59789"/>
        <dbReference type="ChEBI" id="CHEBI:90615"/>
        <dbReference type="ChEBI" id="CHEBI:90616"/>
        <dbReference type="EC" id="2.1.1.72"/>
    </reaction>
</comment>
<evidence type="ECO:0000256" key="7">
    <source>
        <dbReference type="ARBA" id="ARBA00047942"/>
    </source>
</evidence>
<dbReference type="Pfam" id="PF02384">
    <property type="entry name" value="N6_Mtase"/>
    <property type="match status" value="1"/>
</dbReference>
<evidence type="ECO:0000259" key="8">
    <source>
        <dbReference type="Pfam" id="PF02384"/>
    </source>
</evidence>
<dbReference type="PRINTS" id="PR00507">
    <property type="entry name" value="N12N6MTFRASE"/>
</dbReference>
<feature type="domain" description="N6 adenine-specific DNA methyltransferase N-terminal" evidence="9">
    <location>
        <begin position="15"/>
        <end position="149"/>
    </location>
</feature>
<name>A0A0B0EGU0_9BACT</name>
<dbReference type="EMBL" id="JRYO01000177">
    <property type="protein sequence ID" value="KHE91794.1"/>
    <property type="molecule type" value="Genomic_DNA"/>
</dbReference>
<evidence type="ECO:0000313" key="10">
    <source>
        <dbReference type="EMBL" id="KHE91794.1"/>
    </source>
</evidence>
<dbReference type="InterPro" id="IPR003356">
    <property type="entry name" value="DNA_methylase_A-5"/>
</dbReference>
<dbReference type="Proteomes" id="UP000030652">
    <property type="component" value="Unassembled WGS sequence"/>
</dbReference>
<dbReference type="GO" id="GO:0032259">
    <property type="term" value="P:methylation"/>
    <property type="evidence" value="ECO:0007669"/>
    <property type="project" value="UniProtKB-KW"/>
</dbReference>
<dbReference type="InterPro" id="IPR051537">
    <property type="entry name" value="DNA_Adenine_Mtase"/>
</dbReference>
<keyword evidence="4" id="KW-0808">Transferase</keyword>
<evidence type="ECO:0000313" key="11">
    <source>
        <dbReference type="Proteomes" id="UP000030652"/>
    </source>
</evidence>
<accession>A0A0B0EGU0</accession>
<evidence type="ECO:0000256" key="6">
    <source>
        <dbReference type="ARBA" id="ARBA00022747"/>
    </source>
</evidence>
<dbReference type="Gene3D" id="1.20.1260.30">
    <property type="match status" value="1"/>
</dbReference>
<dbReference type="SUPFAM" id="SSF53335">
    <property type="entry name" value="S-adenosyl-L-methionine-dependent methyltransferases"/>
    <property type="match status" value="1"/>
</dbReference>
<proteinExistence type="inferred from homology"/>
<organism evidence="10 11">
    <name type="scientific">Candidatus Scalindua brodae</name>
    <dbReference type="NCBI Taxonomy" id="237368"/>
    <lineage>
        <taxon>Bacteria</taxon>
        <taxon>Pseudomonadati</taxon>
        <taxon>Planctomycetota</taxon>
        <taxon>Candidatus Brocadiia</taxon>
        <taxon>Candidatus Brocadiales</taxon>
        <taxon>Candidatus Scalinduaceae</taxon>
        <taxon>Candidatus Scalindua</taxon>
    </lineage>
</organism>
<dbReference type="GO" id="GO:0008170">
    <property type="term" value="F:N-methyltransferase activity"/>
    <property type="evidence" value="ECO:0007669"/>
    <property type="project" value="InterPro"/>
</dbReference>
<dbReference type="Gene3D" id="3.40.50.150">
    <property type="entry name" value="Vaccinia Virus protein VP39"/>
    <property type="match status" value="1"/>
</dbReference>
<keyword evidence="3 10" id="KW-0489">Methyltransferase</keyword>
<dbReference type="InterPro" id="IPR022749">
    <property type="entry name" value="D12N6_MeTrfase_N"/>
</dbReference>
<dbReference type="PATRIC" id="fig|237368.3.peg.2696"/>
<feature type="domain" description="DNA methylase adenine-specific" evidence="8">
    <location>
        <begin position="164"/>
        <end position="464"/>
    </location>
</feature>
<sequence length="778" mass="89128">MEFMENQDLNKKQSDDIWEIANLLRGPYRPPQYRRVMIPLTVLRRLDCVLEETKNDVLKEYNKLKASEKHDEETIEKIINNKFGLTFHNTSKFTFKKMLGDADGLAKNLSNYIAGFSSRARNIIEKFKFEEEIEKLDEANRLFDVFKKVVSQDLHPDRFDNMGMGYIFEDLVRRFNEQANEEAGDHFTPREVIKLMVNILFSGEEQIYKAGKLTKIYDPTCGTGGILSVSENTILEQNDKAEVRLFGQEYNPESYAICGSDLMIKGEDVSNIAFGDTLGTGKVVQGRVDGDGHPNEHFHYMAANPPFGVEWKPEQDYVTKEHEKDSFSGRFGPGLPRINDGALLFLLHMISKMQAPPEHYTLGPIKGVKDGEGSRIAIVFNGSPLFTGDAGSGESNIRRYVIENDMLEAVIGLPNQMFYNTGIYTYIWIVTNRKNPQRQGKVQLINGTDFAWKMKKSLGNKRKKLGEGDKPEHPGEPDHIAELTKIYADFKHDDKRTLAKIKTNVELPKKAARDQDKIHFVSKIFINQEFAYLKITVERPLRLNFAVTDERITNFTESTYFTNLAVSKKRKNKAAMEKEVAEGKAQQRAILDVLEDLKPDFANGELIKKRDTFETQLKDTFTANEQFDELYKWDAALKKALLAPGAFAERDQSADICVDSKGNPEPDPELRDTENVPLPLELQLPLPIDYENKKRNKGKVDKDELLALVQDHCEDYLKREVLPYRPDAWIDHSKIKLGYEIPFNRHFYQYEPPRDLAKIEADIKGLEKEIIDMLAEVV</sequence>
<dbReference type="Pfam" id="PF12161">
    <property type="entry name" value="HsdM_N"/>
    <property type="match status" value="1"/>
</dbReference>
<dbReference type="GO" id="GO:0009307">
    <property type="term" value="P:DNA restriction-modification system"/>
    <property type="evidence" value="ECO:0007669"/>
    <property type="project" value="UniProtKB-KW"/>
</dbReference>
<dbReference type="AlphaFoldDB" id="A0A0B0EGU0"/>
<protein>
    <recommendedName>
        <fullName evidence="2">site-specific DNA-methyltransferase (adenine-specific)</fullName>
        <ecNumber evidence="2">2.1.1.72</ecNumber>
    </recommendedName>
</protein>
<keyword evidence="6" id="KW-0680">Restriction system</keyword>
<dbReference type="EC" id="2.1.1.72" evidence="2"/>
<comment type="similarity">
    <text evidence="1">Belongs to the N(4)/N(6)-methyltransferase family.</text>
</comment>
<dbReference type="GO" id="GO:0003677">
    <property type="term" value="F:DNA binding"/>
    <property type="evidence" value="ECO:0007669"/>
    <property type="project" value="InterPro"/>
</dbReference>
<evidence type="ECO:0000259" key="9">
    <source>
        <dbReference type="Pfam" id="PF12161"/>
    </source>
</evidence>
<evidence type="ECO:0000256" key="3">
    <source>
        <dbReference type="ARBA" id="ARBA00022603"/>
    </source>
</evidence>
<dbReference type="PANTHER" id="PTHR42933:SF3">
    <property type="entry name" value="TYPE I RESTRICTION ENZYME MJAVIII METHYLASE SUBUNIT"/>
    <property type="match status" value="1"/>
</dbReference>
<evidence type="ECO:0000256" key="1">
    <source>
        <dbReference type="ARBA" id="ARBA00006594"/>
    </source>
</evidence>
<gene>
    <name evidence="10" type="ORF">SCABRO_02495</name>
</gene>
<evidence type="ECO:0000256" key="4">
    <source>
        <dbReference type="ARBA" id="ARBA00022679"/>
    </source>
</evidence>
<keyword evidence="5" id="KW-0949">S-adenosyl-L-methionine</keyword>
<dbReference type="REBASE" id="103266">
    <property type="entry name" value="M.SbrRU1ORF2495P"/>
</dbReference>
<dbReference type="eggNOG" id="COG0286">
    <property type="taxonomic scope" value="Bacteria"/>
</dbReference>
<evidence type="ECO:0000256" key="5">
    <source>
        <dbReference type="ARBA" id="ARBA00022691"/>
    </source>
</evidence>
<dbReference type="GO" id="GO:0009007">
    <property type="term" value="F:site-specific DNA-methyltransferase (adenine-specific) activity"/>
    <property type="evidence" value="ECO:0007669"/>
    <property type="project" value="UniProtKB-EC"/>
</dbReference>
<reference evidence="10 11" key="1">
    <citation type="submission" date="2014-10" db="EMBL/GenBank/DDBJ databases">
        <title>Draft genome of anammox bacterium scalindua brodae, obtained using differential coverage binning of sequence data from two enrichment reactors.</title>
        <authorList>
            <person name="Speth D.R."/>
            <person name="Russ L."/>
            <person name="Kartal B."/>
            <person name="Op den Camp H.J."/>
            <person name="Dutilh B.E."/>
            <person name="Jetten M.S."/>
        </authorList>
    </citation>
    <scope>NUCLEOTIDE SEQUENCE [LARGE SCALE GENOMIC DNA]</scope>
    <source>
        <strain evidence="10">RU1</strain>
    </source>
</reference>
<evidence type="ECO:0000256" key="2">
    <source>
        <dbReference type="ARBA" id="ARBA00011900"/>
    </source>
</evidence>
<comment type="caution">
    <text evidence="10">The sequence shown here is derived from an EMBL/GenBank/DDBJ whole genome shotgun (WGS) entry which is preliminary data.</text>
</comment>
<dbReference type="InterPro" id="IPR038333">
    <property type="entry name" value="T1MK-like_N_sf"/>
</dbReference>
<dbReference type="InterPro" id="IPR029063">
    <property type="entry name" value="SAM-dependent_MTases_sf"/>
</dbReference>